<dbReference type="EMBL" id="QFQB01000054">
    <property type="protein sequence ID" value="PZQ45307.1"/>
    <property type="molecule type" value="Genomic_DNA"/>
</dbReference>
<reference evidence="1 2" key="1">
    <citation type="submission" date="2017-08" db="EMBL/GenBank/DDBJ databases">
        <title>Infants hospitalized years apart are colonized by the same room-sourced microbial strains.</title>
        <authorList>
            <person name="Brooks B."/>
            <person name="Olm M.R."/>
            <person name="Firek B.A."/>
            <person name="Baker R."/>
            <person name="Thomas B.C."/>
            <person name="Morowitz M.J."/>
            <person name="Banfield J.F."/>
        </authorList>
    </citation>
    <scope>NUCLEOTIDE SEQUENCE [LARGE SCALE GENOMIC DNA]</scope>
    <source>
        <strain evidence="1">S2_005_002_R2_29</strain>
    </source>
</reference>
<gene>
    <name evidence="1" type="ORF">DI551_07735</name>
</gene>
<organism evidence="1 2">
    <name type="scientific">Micavibrio aeruginosavorus</name>
    <dbReference type="NCBI Taxonomy" id="349221"/>
    <lineage>
        <taxon>Bacteria</taxon>
        <taxon>Pseudomonadati</taxon>
        <taxon>Bdellovibrionota</taxon>
        <taxon>Bdellovibrionia</taxon>
        <taxon>Bdellovibrionales</taxon>
        <taxon>Pseudobdellovibrionaceae</taxon>
        <taxon>Micavibrio</taxon>
    </lineage>
</organism>
<dbReference type="SUPFAM" id="SSF53686">
    <property type="entry name" value="Tryptophan synthase beta subunit-like PLP-dependent enzymes"/>
    <property type="match status" value="1"/>
</dbReference>
<dbReference type="Proteomes" id="UP000249417">
    <property type="component" value="Unassembled WGS sequence"/>
</dbReference>
<name>A0A2W5PL28_9BACT</name>
<accession>A0A2W5PL28</accession>
<proteinExistence type="predicted"/>
<protein>
    <recommendedName>
        <fullName evidence="3">Tryptophan synthase beta chain-like PALP domain-containing protein</fullName>
    </recommendedName>
</protein>
<dbReference type="InterPro" id="IPR036052">
    <property type="entry name" value="TrpB-like_PALP_sf"/>
</dbReference>
<evidence type="ECO:0000313" key="2">
    <source>
        <dbReference type="Proteomes" id="UP000249417"/>
    </source>
</evidence>
<sequence>MQIQRDDLIAGGSKRRGLDLLLPTVPYNNIAYAGTIFGHGALALALACEAIGKTAHLYLSCNDGNHPMIENIRKTNAVIERCEPLPVEKLYTEIRADYIFPLAFDTPAFHEAMVRTLREMALPEHSEIWCASVSGTFAKALKAAFPDKPIKIVSVVKGGNGNFIAPEKYHQPAKLPPPYPSCPYTDAKIWQFAQKHAAPDALIWNIAG</sequence>
<evidence type="ECO:0008006" key="3">
    <source>
        <dbReference type="Google" id="ProtNLM"/>
    </source>
</evidence>
<evidence type="ECO:0000313" key="1">
    <source>
        <dbReference type="EMBL" id="PZQ45307.1"/>
    </source>
</evidence>
<dbReference type="AlphaFoldDB" id="A0A2W5PL28"/>
<comment type="caution">
    <text evidence="1">The sequence shown here is derived from an EMBL/GenBank/DDBJ whole genome shotgun (WGS) entry which is preliminary data.</text>
</comment>